<evidence type="ECO:0000313" key="2">
    <source>
        <dbReference type="Proteomes" id="UP000663852"/>
    </source>
</evidence>
<dbReference type="EMBL" id="CAJNOJ010000410">
    <property type="protein sequence ID" value="CAF1438180.1"/>
    <property type="molecule type" value="Genomic_DNA"/>
</dbReference>
<name>A0A815NH17_ADIRI</name>
<comment type="caution">
    <text evidence="1">The sequence shown here is derived from an EMBL/GenBank/DDBJ whole genome shotgun (WGS) entry which is preliminary data.</text>
</comment>
<accession>A0A815NH17</accession>
<dbReference type="Proteomes" id="UP000663852">
    <property type="component" value="Unassembled WGS sequence"/>
</dbReference>
<dbReference type="SUPFAM" id="SSF52047">
    <property type="entry name" value="RNI-like"/>
    <property type="match status" value="1"/>
</dbReference>
<sequence>MSASNTIGNVGIDHLRELLKFNHTLTELNIGFRHRHHQGNLVNNTNTRIDVCCLLEPTLTILSKRAKLNGFYAQ</sequence>
<evidence type="ECO:0000313" key="1">
    <source>
        <dbReference type="EMBL" id="CAF1438180.1"/>
    </source>
</evidence>
<reference evidence="1" key="1">
    <citation type="submission" date="2021-02" db="EMBL/GenBank/DDBJ databases">
        <authorList>
            <person name="Nowell W R."/>
        </authorList>
    </citation>
    <scope>NUCLEOTIDE SEQUENCE</scope>
</reference>
<gene>
    <name evidence="1" type="ORF">EDS130_LOCUS38672</name>
</gene>
<proteinExistence type="predicted"/>
<dbReference type="AlphaFoldDB" id="A0A815NH17"/>
<organism evidence="1 2">
    <name type="scientific">Adineta ricciae</name>
    <name type="common">Rotifer</name>
    <dbReference type="NCBI Taxonomy" id="249248"/>
    <lineage>
        <taxon>Eukaryota</taxon>
        <taxon>Metazoa</taxon>
        <taxon>Spiralia</taxon>
        <taxon>Gnathifera</taxon>
        <taxon>Rotifera</taxon>
        <taxon>Eurotatoria</taxon>
        <taxon>Bdelloidea</taxon>
        <taxon>Adinetida</taxon>
        <taxon>Adinetidae</taxon>
        <taxon>Adineta</taxon>
    </lineage>
</organism>
<protein>
    <submittedName>
        <fullName evidence="1">Uncharacterized protein</fullName>
    </submittedName>
</protein>